<protein>
    <submittedName>
        <fullName evidence="1">Uncharacterized protein</fullName>
    </submittedName>
</protein>
<accession>C4IZ16</accession>
<evidence type="ECO:0000313" key="1">
    <source>
        <dbReference type="EMBL" id="ACR34166.1"/>
    </source>
</evidence>
<organism evidence="1">
    <name type="scientific">Zea mays</name>
    <name type="common">Maize</name>
    <dbReference type="NCBI Taxonomy" id="4577"/>
    <lineage>
        <taxon>Eukaryota</taxon>
        <taxon>Viridiplantae</taxon>
        <taxon>Streptophyta</taxon>
        <taxon>Embryophyta</taxon>
        <taxon>Tracheophyta</taxon>
        <taxon>Spermatophyta</taxon>
        <taxon>Magnoliopsida</taxon>
        <taxon>Liliopsida</taxon>
        <taxon>Poales</taxon>
        <taxon>Poaceae</taxon>
        <taxon>PACMAD clade</taxon>
        <taxon>Panicoideae</taxon>
        <taxon>Andropogonodae</taxon>
        <taxon>Andropogoneae</taxon>
        <taxon>Tripsacinae</taxon>
        <taxon>Zea</taxon>
    </lineage>
</organism>
<proteinExistence type="evidence at transcript level"/>
<dbReference type="AlphaFoldDB" id="C4IZ16"/>
<sequence length="58" mass="6221">MDLCEPCPLCLLAFAFLVPSLLFSSRALVVLGLPCVCQVEILTEKKILPSKGALPAFT</sequence>
<name>C4IZ16_MAIZE</name>
<reference evidence="1" key="1">
    <citation type="journal article" date="2009" name="PLoS Genet.">
        <title>Sequencing, mapping, and analysis of 27,455 maize full-length cDNAs.</title>
        <authorList>
            <person name="Soderlund C."/>
            <person name="Descour A."/>
            <person name="Kudrna D."/>
            <person name="Bomhoff M."/>
            <person name="Boyd L."/>
            <person name="Currie J."/>
            <person name="Angelova A."/>
            <person name="Collura K."/>
            <person name="Wissotski M."/>
            <person name="Ashley E."/>
            <person name="Morrow D."/>
            <person name="Fernandes J."/>
            <person name="Walbot V."/>
            <person name="Yu Y."/>
        </authorList>
    </citation>
    <scope>NUCLEOTIDE SEQUENCE</scope>
    <source>
        <strain evidence="1">B73</strain>
    </source>
</reference>
<dbReference type="EMBL" id="BT083813">
    <property type="protein sequence ID" value="ACR34166.1"/>
    <property type="molecule type" value="mRNA"/>
</dbReference>